<reference evidence="5" key="2">
    <citation type="journal article" date="2023" name="Plants (Basel)">
        <title>Annotation of the Turnera subulata (Passifloraceae) Draft Genome Reveals the S-Locus Evolved after the Divergence of Turneroideae from Passifloroideae in a Stepwise Manner.</title>
        <authorList>
            <person name="Henning P.M."/>
            <person name="Roalson E.H."/>
            <person name="Mir W."/>
            <person name="McCubbin A.G."/>
            <person name="Shore J.S."/>
        </authorList>
    </citation>
    <scope>NUCLEOTIDE SEQUENCE</scope>
    <source>
        <strain evidence="5">F60SS</strain>
    </source>
</reference>
<dbReference type="Pfam" id="PF02896">
    <property type="entry name" value="PEP-utilizers_C"/>
    <property type="match status" value="1"/>
</dbReference>
<feature type="domain" description="Pyruvate phosphate dikinase AMP/ATP-binding" evidence="3">
    <location>
        <begin position="53"/>
        <end position="247"/>
    </location>
</feature>
<evidence type="ECO:0000256" key="2">
    <source>
        <dbReference type="ARBA" id="ARBA00048103"/>
    </source>
</evidence>
<comment type="catalytic activity">
    <reaction evidence="2">
        <text>pyruvate + phosphate + ATP = phosphoenolpyruvate + AMP + diphosphate + H(+)</text>
        <dbReference type="Rhea" id="RHEA:10756"/>
        <dbReference type="ChEBI" id="CHEBI:15361"/>
        <dbReference type="ChEBI" id="CHEBI:15378"/>
        <dbReference type="ChEBI" id="CHEBI:30616"/>
        <dbReference type="ChEBI" id="CHEBI:33019"/>
        <dbReference type="ChEBI" id="CHEBI:43474"/>
        <dbReference type="ChEBI" id="CHEBI:58702"/>
        <dbReference type="ChEBI" id="CHEBI:456215"/>
        <dbReference type="EC" id="2.7.9.1"/>
    </reaction>
</comment>
<dbReference type="EMBL" id="JAKUCV010007868">
    <property type="protein sequence ID" value="KAJ4821768.1"/>
    <property type="molecule type" value="Genomic_DNA"/>
</dbReference>
<dbReference type="Gene3D" id="3.50.30.10">
    <property type="entry name" value="Phosphohistidine domain"/>
    <property type="match status" value="1"/>
</dbReference>
<dbReference type="InterPro" id="IPR040442">
    <property type="entry name" value="Pyrv_kinase-like_dom_sf"/>
</dbReference>
<feature type="domain" description="PEP-utilising enzyme C-terminal" evidence="4">
    <location>
        <begin position="389"/>
        <end position="441"/>
    </location>
</feature>
<dbReference type="InterPro" id="IPR015813">
    <property type="entry name" value="Pyrv/PenolPyrv_kinase-like_dom"/>
</dbReference>
<dbReference type="OrthoDB" id="6123450at2759"/>
<dbReference type="Gene3D" id="3.30.470.20">
    <property type="entry name" value="ATP-grasp fold, B domain"/>
    <property type="match status" value="1"/>
</dbReference>
<dbReference type="SUPFAM" id="SSF51621">
    <property type="entry name" value="Phosphoenolpyruvate/pyruvate domain"/>
    <property type="match status" value="1"/>
</dbReference>
<dbReference type="GO" id="GO:0005524">
    <property type="term" value="F:ATP binding"/>
    <property type="evidence" value="ECO:0007669"/>
    <property type="project" value="InterPro"/>
</dbReference>
<keyword evidence="6" id="KW-1185">Reference proteome</keyword>
<dbReference type="InterPro" id="IPR002192">
    <property type="entry name" value="PPDK_AMP/ATP-bd"/>
</dbReference>
<dbReference type="Pfam" id="PF01326">
    <property type="entry name" value="PPDK_N"/>
    <property type="match status" value="2"/>
</dbReference>
<reference evidence="5" key="1">
    <citation type="submission" date="2022-02" db="EMBL/GenBank/DDBJ databases">
        <authorList>
            <person name="Henning P.M."/>
            <person name="McCubbin A.G."/>
            <person name="Shore J.S."/>
        </authorList>
    </citation>
    <scope>NUCLEOTIDE SEQUENCE</scope>
    <source>
        <strain evidence="5">F60SS</strain>
        <tissue evidence="5">Leaves</tissue>
    </source>
</reference>
<evidence type="ECO:0000259" key="4">
    <source>
        <dbReference type="Pfam" id="PF02896"/>
    </source>
</evidence>
<protein>
    <recommendedName>
        <fullName evidence="7">Pyruvate, phosphate dikinase</fullName>
    </recommendedName>
</protein>
<evidence type="ECO:0000256" key="1">
    <source>
        <dbReference type="ARBA" id="ARBA00007837"/>
    </source>
</evidence>
<proteinExistence type="inferred from homology"/>
<dbReference type="Gene3D" id="1.20.80.30">
    <property type="match status" value="1"/>
</dbReference>
<evidence type="ECO:0000259" key="3">
    <source>
        <dbReference type="Pfam" id="PF01326"/>
    </source>
</evidence>
<dbReference type="AlphaFoldDB" id="A0A9Q0EY62"/>
<gene>
    <name evidence="5" type="ORF">Tsubulata_046262</name>
</gene>
<dbReference type="PANTHER" id="PTHR22931">
    <property type="entry name" value="PHOSPHOENOLPYRUVATE DIKINASE-RELATED"/>
    <property type="match status" value="1"/>
</dbReference>
<dbReference type="Gene3D" id="3.30.1490.20">
    <property type="entry name" value="ATP-grasp fold, A domain"/>
    <property type="match status" value="1"/>
</dbReference>
<dbReference type="Gene3D" id="1.10.189.10">
    <property type="entry name" value="Pyruvate Phosphate Dikinase, domain 2"/>
    <property type="match status" value="2"/>
</dbReference>
<dbReference type="InterPro" id="IPR013815">
    <property type="entry name" value="ATP_grasp_subdomain_1"/>
</dbReference>
<evidence type="ECO:0008006" key="7">
    <source>
        <dbReference type="Google" id="ProtNLM"/>
    </source>
</evidence>
<dbReference type="GO" id="GO:0016301">
    <property type="term" value="F:kinase activity"/>
    <property type="evidence" value="ECO:0007669"/>
    <property type="project" value="InterPro"/>
</dbReference>
<dbReference type="Proteomes" id="UP001141552">
    <property type="component" value="Unassembled WGS sequence"/>
</dbReference>
<comment type="caution">
    <text evidence="5">The sequence shown here is derived from an EMBL/GenBank/DDBJ whole genome shotgun (WGS) entry which is preliminary data.</text>
</comment>
<accession>A0A9Q0EY62</accession>
<dbReference type="Gene3D" id="3.20.20.60">
    <property type="entry name" value="Phosphoenolpyruvate-binding domains"/>
    <property type="match status" value="1"/>
</dbReference>
<organism evidence="5 6">
    <name type="scientific">Turnera subulata</name>
    <dbReference type="NCBI Taxonomy" id="218843"/>
    <lineage>
        <taxon>Eukaryota</taxon>
        <taxon>Viridiplantae</taxon>
        <taxon>Streptophyta</taxon>
        <taxon>Embryophyta</taxon>
        <taxon>Tracheophyta</taxon>
        <taxon>Spermatophyta</taxon>
        <taxon>Magnoliopsida</taxon>
        <taxon>eudicotyledons</taxon>
        <taxon>Gunneridae</taxon>
        <taxon>Pentapetalae</taxon>
        <taxon>rosids</taxon>
        <taxon>fabids</taxon>
        <taxon>Malpighiales</taxon>
        <taxon>Passifloraceae</taxon>
        <taxon>Turnera</taxon>
    </lineage>
</organism>
<evidence type="ECO:0000313" key="5">
    <source>
        <dbReference type="EMBL" id="KAJ4821768.1"/>
    </source>
</evidence>
<sequence>RVFTFGKGKSEGNKSMKSLGANLAEMASIGLSVPPGLTISTEACQEYQQVGKRLPEGLWEEILEGLKCVEKDMGAVLGDPSKPLLLSVRSGAAISVPGMMDTVLNLGLNDEVVAGLAAKSGERFAYDSYRRFLDMFGDVLMGIPHASFEEKLGQMKNAKGVKLDTDLTAADLKALVEQYKKAYIELIGQEFPSDPKKQLQLAVKAVFDSWDSPRAIKYRNINQITGLKGTAVNIQCMVFGNMGNTSGTGGEDVVAGIRTPEDLDTMKNCMPEAYKELVENCEILERHYKDMMDIEFTVQENRLWMLQCRSGKRTGKGAVKIAVDMVNEGLVDIRSAIKLVEPQHLDQLLHPQVVLVGDIAIAEGEWISLNGSTGEVVLGKQPLSPPALSGDLEIFMSWADEIRRIKVMANADTPEDALTARNNGAEGIGLCRTEHMPTAKGKRYAKEVIDNIA</sequence>
<dbReference type="PANTHER" id="PTHR22931:SF9">
    <property type="entry name" value="PYRUVATE, PHOSPHATE DIKINASE 1, CHLOROPLASTIC"/>
    <property type="match status" value="1"/>
</dbReference>
<comment type="similarity">
    <text evidence="1">Belongs to the PEP-utilizing enzyme family.</text>
</comment>
<dbReference type="InterPro" id="IPR000121">
    <property type="entry name" value="PEP_util_C"/>
</dbReference>
<feature type="non-terminal residue" evidence="5">
    <location>
        <position position="453"/>
    </location>
</feature>
<feature type="domain" description="Pyruvate phosphate dikinase AMP/ATP-binding" evidence="3">
    <location>
        <begin position="257"/>
        <end position="328"/>
    </location>
</feature>
<name>A0A9Q0EY62_9ROSI</name>
<dbReference type="SUPFAM" id="SSF56059">
    <property type="entry name" value="Glutathione synthetase ATP-binding domain-like"/>
    <property type="match status" value="1"/>
</dbReference>
<dbReference type="GO" id="GO:0050242">
    <property type="term" value="F:pyruvate, phosphate dikinase activity"/>
    <property type="evidence" value="ECO:0007669"/>
    <property type="project" value="UniProtKB-EC"/>
</dbReference>
<dbReference type="InterPro" id="IPR010121">
    <property type="entry name" value="Pyruvate_phosphate_dikinase"/>
</dbReference>
<evidence type="ECO:0000313" key="6">
    <source>
        <dbReference type="Proteomes" id="UP001141552"/>
    </source>
</evidence>